<dbReference type="SUPFAM" id="SSF52540">
    <property type="entry name" value="P-loop containing nucleoside triphosphate hydrolases"/>
    <property type="match status" value="1"/>
</dbReference>
<dbReference type="OrthoDB" id="5638848at2"/>
<accession>A0A1B8ZPE1</accession>
<dbReference type="InterPro" id="IPR027417">
    <property type="entry name" value="P-loop_NTPase"/>
</dbReference>
<evidence type="ECO:0000259" key="1">
    <source>
        <dbReference type="Pfam" id="PF13521"/>
    </source>
</evidence>
<reference evidence="3" key="1">
    <citation type="submission" date="2016-07" db="EMBL/GenBank/DDBJ databases">
        <authorList>
            <person name="Florea S."/>
            <person name="Webb J.S."/>
            <person name="Jaromczyk J."/>
            <person name="Schardl C.L."/>
        </authorList>
    </citation>
    <scope>NUCLEOTIDE SEQUENCE [LARGE SCALE GENOMIC DNA]</scope>
    <source>
        <strain evidence="3">CC-VM-7</strain>
    </source>
</reference>
<gene>
    <name evidence="2" type="ORF">BBI00_03535</name>
</gene>
<dbReference type="RefSeq" id="WP_065397473.1">
    <property type="nucleotide sequence ID" value="NZ_MAYG01000001.1"/>
</dbReference>
<protein>
    <submittedName>
        <fullName evidence="2">ATPase</fullName>
    </submittedName>
</protein>
<sequence>MKYKTYPLYIITGGPGAGKTTLLNELESIGYRTVPEEGRRIIKEQILVNGEGLPWMNKKLFGELMFEASVRSYQEVMETGSSGPVFFDRGILDSIGYLRLENIPVPEEMTTIAREMIYHKNVFILPPWREIYENDPERKQNFEEAVSTYQHMKEIYLEYGYHLIEVPEVPVEKRAGFILEIIEADYTELNIL</sequence>
<dbReference type="Pfam" id="PF13521">
    <property type="entry name" value="AAA_28"/>
    <property type="match status" value="1"/>
</dbReference>
<feature type="domain" description="NadR/Ttd14 AAA" evidence="1">
    <location>
        <begin position="9"/>
        <end position="174"/>
    </location>
</feature>
<comment type="caution">
    <text evidence="2">The sequence shown here is derived from an EMBL/GenBank/DDBJ whole genome shotgun (WGS) entry which is preliminary data.</text>
</comment>
<dbReference type="InterPro" id="IPR038727">
    <property type="entry name" value="NadR/Ttd14_AAA_dom"/>
</dbReference>
<dbReference type="STRING" id="651561.BBI00_03535"/>
<proteinExistence type="predicted"/>
<dbReference type="Proteomes" id="UP000093432">
    <property type="component" value="Unassembled WGS sequence"/>
</dbReference>
<evidence type="ECO:0000313" key="3">
    <source>
        <dbReference type="Proteomes" id="UP000093432"/>
    </source>
</evidence>
<dbReference type="EMBL" id="MAYG01000001">
    <property type="protein sequence ID" value="OCA73468.1"/>
    <property type="molecule type" value="Genomic_DNA"/>
</dbReference>
<dbReference type="Gene3D" id="3.40.50.300">
    <property type="entry name" value="P-loop containing nucleotide triphosphate hydrolases"/>
    <property type="match status" value="1"/>
</dbReference>
<organism evidence="2 3">
    <name type="scientific">Chryseobacterium arthrosphaerae</name>
    <dbReference type="NCBI Taxonomy" id="651561"/>
    <lineage>
        <taxon>Bacteria</taxon>
        <taxon>Pseudomonadati</taxon>
        <taxon>Bacteroidota</taxon>
        <taxon>Flavobacteriia</taxon>
        <taxon>Flavobacteriales</taxon>
        <taxon>Weeksellaceae</taxon>
        <taxon>Chryseobacterium group</taxon>
        <taxon>Chryseobacterium</taxon>
    </lineage>
</organism>
<evidence type="ECO:0000313" key="2">
    <source>
        <dbReference type="EMBL" id="OCA73468.1"/>
    </source>
</evidence>
<dbReference type="AlphaFoldDB" id="A0A1B8ZPE1"/>
<name>A0A1B8ZPE1_9FLAO</name>